<evidence type="ECO:0000256" key="8">
    <source>
        <dbReference type="ARBA" id="ARBA00066884"/>
    </source>
</evidence>
<dbReference type="Gene3D" id="3.40.250.10">
    <property type="entry name" value="Rhodanese-like domain"/>
    <property type="match status" value="1"/>
</dbReference>
<dbReference type="InterPro" id="IPR035985">
    <property type="entry name" value="Ubiquitin-activating_enz"/>
</dbReference>
<evidence type="ECO:0000256" key="5">
    <source>
        <dbReference type="ARBA" id="ARBA00052218"/>
    </source>
</evidence>
<sequence length="355" mass="39141">MNEDELKRYSRHIRLPEVGLAGQERLKNARVAVVGAGGLGCPVLQYLTAAGVGTLGIIDGDTVELSNLQRQILFSTAHMGRNKAEVAAEVLYQQNPHLDYTVHACFLMPENAEMILASYDFVVDGSDNFATRYLVNDACVLLNKPLIFGSIYKFEGQVSVFNYQGGPTYRCLYPEPSELEACSIVGVLGVLPGLTGCLMATEVIKLITEIGEPLSGIILTFNVLNFSFSSFSFALNPENRRITALSAPVEIIPELSVEKWLARMNADESLLLLDVREPQEYELDHLGGQLIPLSELSDSYESLPRDRTIVVHCQSGVRSKKAVQFLQDKGFTRVYSLRGGIQAVRDSANLTFQFP</sequence>
<dbReference type="Gene3D" id="3.40.50.720">
    <property type="entry name" value="NAD(P)-binding Rossmann-like Domain"/>
    <property type="match status" value="1"/>
</dbReference>
<proteinExistence type="inferred from homology"/>
<evidence type="ECO:0000259" key="13">
    <source>
        <dbReference type="PROSITE" id="PS50206"/>
    </source>
</evidence>
<gene>
    <name evidence="14" type="ORF">C5O19_06770</name>
</gene>
<dbReference type="AlphaFoldDB" id="A0A2S7INW5"/>
<evidence type="ECO:0000256" key="2">
    <source>
        <dbReference type="ARBA" id="ARBA00022679"/>
    </source>
</evidence>
<dbReference type="PANTHER" id="PTHR10953:SF102">
    <property type="entry name" value="ADENYLYLTRANSFERASE AND SULFURTRANSFERASE MOCS3"/>
    <property type="match status" value="1"/>
</dbReference>
<dbReference type="OrthoDB" id="9804286at2"/>
<organism evidence="14 15">
    <name type="scientific">Siphonobacter curvatus</name>
    <dbReference type="NCBI Taxonomy" id="2094562"/>
    <lineage>
        <taxon>Bacteria</taxon>
        <taxon>Pseudomonadati</taxon>
        <taxon>Bacteroidota</taxon>
        <taxon>Cytophagia</taxon>
        <taxon>Cytophagales</taxon>
        <taxon>Cytophagaceae</taxon>
        <taxon>Siphonobacter</taxon>
    </lineage>
</organism>
<reference evidence="15" key="1">
    <citation type="submission" date="2018-02" db="EMBL/GenBank/DDBJ databases">
        <title>Genome sequencing of Solimonas sp. HR-BB.</title>
        <authorList>
            <person name="Lee Y."/>
            <person name="Jeon C.O."/>
        </authorList>
    </citation>
    <scope>NUCLEOTIDE SEQUENCE [LARGE SCALE GENOMIC DNA]</scope>
    <source>
        <strain evidence="15">HR-U</strain>
    </source>
</reference>
<evidence type="ECO:0000256" key="4">
    <source>
        <dbReference type="ARBA" id="ARBA00022840"/>
    </source>
</evidence>
<dbReference type="EC" id="2.7.7.80" evidence="8"/>
<dbReference type="InterPro" id="IPR045886">
    <property type="entry name" value="ThiF/MoeB/HesA"/>
</dbReference>
<evidence type="ECO:0000256" key="10">
    <source>
        <dbReference type="ARBA" id="ARBA00075110"/>
    </source>
</evidence>
<evidence type="ECO:0000256" key="3">
    <source>
        <dbReference type="ARBA" id="ARBA00022741"/>
    </source>
</evidence>
<keyword evidence="15" id="KW-1185">Reference proteome</keyword>
<dbReference type="InterPro" id="IPR036873">
    <property type="entry name" value="Rhodanese-like_dom_sf"/>
</dbReference>
<dbReference type="CDD" id="cd00158">
    <property type="entry name" value="RHOD"/>
    <property type="match status" value="1"/>
</dbReference>
<comment type="function">
    <text evidence="6">Catalyzes the adenylation by ATP of the carboxyl group of the C-terminal glycine of sulfur carrier protein MoaD.</text>
</comment>
<dbReference type="GO" id="GO:0008146">
    <property type="term" value="F:sulfotransferase activity"/>
    <property type="evidence" value="ECO:0007669"/>
    <property type="project" value="TreeGrafter"/>
</dbReference>
<dbReference type="GO" id="GO:0005829">
    <property type="term" value="C:cytosol"/>
    <property type="evidence" value="ECO:0007669"/>
    <property type="project" value="TreeGrafter"/>
</dbReference>
<comment type="catalytic activity">
    <reaction evidence="5">
        <text>[molybdopterin-synthase sulfur-carrier protein]-C-terminal Gly-Gly + ATP + H(+) = [molybdopterin-synthase sulfur-carrier protein]-C-terminal Gly-Gly-AMP + diphosphate</text>
        <dbReference type="Rhea" id="RHEA:43616"/>
        <dbReference type="Rhea" id="RHEA-COMP:12159"/>
        <dbReference type="Rhea" id="RHEA-COMP:12202"/>
        <dbReference type="ChEBI" id="CHEBI:15378"/>
        <dbReference type="ChEBI" id="CHEBI:30616"/>
        <dbReference type="ChEBI" id="CHEBI:33019"/>
        <dbReference type="ChEBI" id="CHEBI:90618"/>
        <dbReference type="ChEBI" id="CHEBI:90778"/>
        <dbReference type="EC" id="2.7.7.80"/>
    </reaction>
</comment>
<comment type="similarity">
    <text evidence="1">Belongs to the HesA/MoeB/ThiF family.</text>
</comment>
<dbReference type="GO" id="GO:0008641">
    <property type="term" value="F:ubiquitin-like modifier activating enzyme activity"/>
    <property type="evidence" value="ECO:0007669"/>
    <property type="project" value="InterPro"/>
</dbReference>
<accession>A0A2S7INW5</accession>
<evidence type="ECO:0000313" key="15">
    <source>
        <dbReference type="Proteomes" id="UP000239590"/>
    </source>
</evidence>
<dbReference type="GO" id="GO:0005524">
    <property type="term" value="F:ATP binding"/>
    <property type="evidence" value="ECO:0007669"/>
    <property type="project" value="UniProtKB-KW"/>
</dbReference>
<evidence type="ECO:0000313" key="14">
    <source>
        <dbReference type="EMBL" id="PQA59349.1"/>
    </source>
</evidence>
<keyword evidence="3" id="KW-0547">Nucleotide-binding</keyword>
<protein>
    <recommendedName>
        <fullName evidence="9">Molybdopterin-synthase adenylyltransferase</fullName>
        <ecNumber evidence="8">2.7.7.80</ecNumber>
    </recommendedName>
    <alternativeName>
        <fullName evidence="12">MoaD protein adenylase</fullName>
    </alternativeName>
    <alternativeName>
        <fullName evidence="10">Molybdopterin-converting factor subunit 1 adenylase</fullName>
    </alternativeName>
    <alternativeName>
        <fullName evidence="11">Sulfur carrier protein MoaD adenylyltransferase</fullName>
    </alternativeName>
</protein>
<dbReference type="InterPro" id="IPR001763">
    <property type="entry name" value="Rhodanese-like_dom"/>
</dbReference>
<dbReference type="EMBL" id="PTRA01000001">
    <property type="protein sequence ID" value="PQA59349.1"/>
    <property type="molecule type" value="Genomic_DNA"/>
</dbReference>
<dbReference type="SMART" id="SM00450">
    <property type="entry name" value="RHOD"/>
    <property type="match status" value="1"/>
</dbReference>
<dbReference type="InterPro" id="IPR000594">
    <property type="entry name" value="ThiF_NAD_FAD-bd"/>
</dbReference>
<dbReference type="RefSeq" id="WP_104710776.1">
    <property type="nucleotide sequence ID" value="NZ_PTRA01000001.1"/>
</dbReference>
<dbReference type="PROSITE" id="PS50206">
    <property type="entry name" value="RHODANESE_3"/>
    <property type="match status" value="1"/>
</dbReference>
<evidence type="ECO:0000256" key="6">
    <source>
        <dbReference type="ARBA" id="ARBA00055169"/>
    </source>
</evidence>
<comment type="subunit">
    <text evidence="7">Homodimer. Forms a stable heterotetrameric complex of 2 MoeB and 2 MoaD during adenylation of MoaD.</text>
</comment>
<evidence type="ECO:0000256" key="1">
    <source>
        <dbReference type="ARBA" id="ARBA00009919"/>
    </source>
</evidence>
<evidence type="ECO:0000256" key="12">
    <source>
        <dbReference type="ARBA" id="ARBA00078531"/>
    </source>
</evidence>
<keyword evidence="4" id="KW-0067">ATP-binding</keyword>
<dbReference type="Proteomes" id="UP000239590">
    <property type="component" value="Unassembled WGS sequence"/>
</dbReference>
<feature type="domain" description="Rhodanese" evidence="13">
    <location>
        <begin position="266"/>
        <end position="353"/>
    </location>
</feature>
<comment type="caution">
    <text evidence="14">The sequence shown here is derived from an EMBL/GenBank/DDBJ whole genome shotgun (WGS) entry which is preliminary data.</text>
</comment>
<dbReference type="GO" id="GO:0004792">
    <property type="term" value="F:thiosulfate-cyanide sulfurtransferase activity"/>
    <property type="evidence" value="ECO:0007669"/>
    <property type="project" value="TreeGrafter"/>
</dbReference>
<dbReference type="Pfam" id="PF00581">
    <property type="entry name" value="Rhodanese"/>
    <property type="match status" value="1"/>
</dbReference>
<keyword evidence="2" id="KW-0808">Transferase</keyword>
<name>A0A2S7INW5_9BACT</name>
<dbReference type="CDD" id="cd00757">
    <property type="entry name" value="ThiF_MoeB_HesA_family"/>
    <property type="match status" value="1"/>
</dbReference>
<dbReference type="NCBIfam" id="NF004281">
    <property type="entry name" value="PRK05690.1"/>
    <property type="match status" value="1"/>
</dbReference>
<dbReference type="FunFam" id="3.40.50.720:FF:000033">
    <property type="entry name" value="Adenylyltransferase and sulfurtransferase MOCS3"/>
    <property type="match status" value="1"/>
</dbReference>
<dbReference type="SUPFAM" id="SSF69572">
    <property type="entry name" value="Activating enzymes of the ubiquitin-like proteins"/>
    <property type="match status" value="1"/>
</dbReference>
<evidence type="ECO:0000256" key="11">
    <source>
        <dbReference type="ARBA" id="ARBA00075328"/>
    </source>
</evidence>
<evidence type="ECO:0000256" key="7">
    <source>
        <dbReference type="ARBA" id="ARBA00063809"/>
    </source>
</evidence>
<dbReference type="PANTHER" id="PTHR10953">
    <property type="entry name" value="UBIQUITIN-ACTIVATING ENZYME E1"/>
    <property type="match status" value="1"/>
</dbReference>
<evidence type="ECO:0000256" key="9">
    <source>
        <dbReference type="ARBA" id="ARBA00073635"/>
    </source>
</evidence>
<dbReference type="Pfam" id="PF00899">
    <property type="entry name" value="ThiF"/>
    <property type="match status" value="1"/>
</dbReference>
<dbReference type="GO" id="GO:0061605">
    <property type="term" value="F:molybdopterin-synthase adenylyltransferase activity"/>
    <property type="evidence" value="ECO:0007669"/>
    <property type="project" value="UniProtKB-EC"/>
</dbReference>